<evidence type="ECO:0000313" key="4">
    <source>
        <dbReference type="Proteomes" id="UP001589783"/>
    </source>
</evidence>
<dbReference type="SUPFAM" id="SSF54197">
    <property type="entry name" value="HIT-like"/>
    <property type="match status" value="1"/>
</dbReference>
<gene>
    <name evidence="3" type="ORF">ACFFJD_13710</name>
</gene>
<dbReference type="GO" id="GO:0032259">
    <property type="term" value="P:methylation"/>
    <property type="evidence" value="ECO:0007669"/>
    <property type="project" value="UniProtKB-KW"/>
</dbReference>
<dbReference type="EC" id="2.1.1.-" evidence="3"/>
<dbReference type="PRINTS" id="PR00332">
    <property type="entry name" value="HISTRIAD"/>
</dbReference>
<dbReference type="Pfam" id="PF01230">
    <property type="entry name" value="HIT"/>
    <property type="match status" value="1"/>
</dbReference>
<keyword evidence="4" id="KW-1185">Reference proteome</keyword>
<comment type="caution">
    <text evidence="3">The sequence shown here is derived from an EMBL/GenBank/DDBJ whole genome shotgun (WGS) entry which is preliminary data.</text>
</comment>
<dbReference type="CDD" id="cd01277">
    <property type="entry name" value="HINT_subgroup"/>
    <property type="match status" value="1"/>
</dbReference>
<sequence>MPTDQTIDCPFCRIVAGTAPAHLVYADEHVLGFLDIAPVRPGHTLLIPRAHVGALAELPPETGGHLFQAGQRVAAAMRSSELAADGVNLALNDGAAAFQTVFHTHLHVVPRRHGDKARLVTGFLTRRAGDLAGTAEVLRGELGTVGPSEAPPW</sequence>
<evidence type="ECO:0000259" key="2">
    <source>
        <dbReference type="PROSITE" id="PS51084"/>
    </source>
</evidence>
<dbReference type="InterPro" id="IPR011146">
    <property type="entry name" value="HIT-like"/>
</dbReference>
<accession>A0ABV6HAJ6</accession>
<proteinExistence type="predicted"/>
<dbReference type="InterPro" id="IPR001310">
    <property type="entry name" value="Histidine_triad_HIT"/>
</dbReference>
<dbReference type="PROSITE" id="PS00892">
    <property type="entry name" value="HIT_1"/>
    <property type="match status" value="1"/>
</dbReference>
<evidence type="ECO:0000313" key="3">
    <source>
        <dbReference type="EMBL" id="MFC0315906.1"/>
    </source>
</evidence>
<dbReference type="Proteomes" id="UP001589783">
    <property type="component" value="Unassembled WGS sequence"/>
</dbReference>
<dbReference type="RefSeq" id="WP_382365071.1">
    <property type="nucleotide sequence ID" value="NZ_JBHLWV010000024.1"/>
</dbReference>
<dbReference type="PANTHER" id="PTHR46648">
    <property type="entry name" value="HIT FAMILY PROTEIN 1"/>
    <property type="match status" value="1"/>
</dbReference>
<keyword evidence="3" id="KW-0489">Methyltransferase</keyword>
<dbReference type="InterPro" id="IPR039384">
    <property type="entry name" value="HINT"/>
</dbReference>
<dbReference type="Gene3D" id="3.30.428.10">
    <property type="entry name" value="HIT-like"/>
    <property type="match status" value="1"/>
</dbReference>
<dbReference type="InterPro" id="IPR019808">
    <property type="entry name" value="Histidine_triad_CS"/>
</dbReference>
<dbReference type="PROSITE" id="PS51084">
    <property type="entry name" value="HIT_2"/>
    <property type="match status" value="1"/>
</dbReference>
<protein>
    <submittedName>
        <fullName evidence="3">HIT family protein</fullName>
        <ecNumber evidence="3">2.1.1.-</ecNumber>
    </submittedName>
</protein>
<evidence type="ECO:0000256" key="1">
    <source>
        <dbReference type="PROSITE-ProRule" id="PRU00464"/>
    </source>
</evidence>
<organism evidence="3 4">
    <name type="scientific">Gordonia phosphorivorans</name>
    <dbReference type="NCBI Taxonomy" id="1056982"/>
    <lineage>
        <taxon>Bacteria</taxon>
        <taxon>Bacillati</taxon>
        <taxon>Actinomycetota</taxon>
        <taxon>Actinomycetes</taxon>
        <taxon>Mycobacteriales</taxon>
        <taxon>Gordoniaceae</taxon>
        <taxon>Gordonia</taxon>
    </lineage>
</organism>
<feature type="domain" description="HIT" evidence="2">
    <location>
        <begin position="10"/>
        <end position="118"/>
    </location>
</feature>
<dbReference type="PANTHER" id="PTHR46648:SF1">
    <property type="entry name" value="ADENOSINE 5'-MONOPHOSPHORAMIDASE HNT1"/>
    <property type="match status" value="1"/>
</dbReference>
<dbReference type="GO" id="GO:0008168">
    <property type="term" value="F:methyltransferase activity"/>
    <property type="evidence" value="ECO:0007669"/>
    <property type="project" value="UniProtKB-KW"/>
</dbReference>
<keyword evidence="3" id="KW-0808">Transferase</keyword>
<feature type="short sequence motif" description="Histidine triad motif" evidence="1">
    <location>
        <begin position="103"/>
        <end position="107"/>
    </location>
</feature>
<dbReference type="InterPro" id="IPR036265">
    <property type="entry name" value="HIT-like_sf"/>
</dbReference>
<dbReference type="EMBL" id="JBHLWV010000024">
    <property type="protein sequence ID" value="MFC0315906.1"/>
    <property type="molecule type" value="Genomic_DNA"/>
</dbReference>
<reference evidence="3 4" key="1">
    <citation type="submission" date="2024-09" db="EMBL/GenBank/DDBJ databases">
        <authorList>
            <person name="Sun Q."/>
            <person name="Mori K."/>
        </authorList>
    </citation>
    <scope>NUCLEOTIDE SEQUENCE [LARGE SCALE GENOMIC DNA]</scope>
    <source>
        <strain evidence="3 4">CCM 7957</strain>
    </source>
</reference>
<name>A0ABV6HAJ6_9ACTN</name>